<dbReference type="KEGG" id="clup:CLUP02_02512"/>
<dbReference type="Proteomes" id="UP000830671">
    <property type="component" value="Chromosome 2"/>
</dbReference>
<protein>
    <recommendedName>
        <fullName evidence="6">6-phosphogluconate dehydrogenase</fullName>
    </recommendedName>
</protein>
<organism evidence="4 5">
    <name type="scientific">Colletotrichum lupini</name>
    <dbReference type="NCBI Taxonomy" id="145971"/>
    <lineage>
        <taxon>Eukaryota</taxon>
        <taxon>Fungi</taxon>
        <taxon>Dikarya</taxon>
        <taxon>Ascomycota</taxon>
        <taxon>Pezizomycotina</taxon>
        <taxon>Sordariomycetes</taxon>
        <taxon>Hypocreomycetidae</taxon>
        <taxon>Glomerellales</taxon>
        <taxon>Glomerellaceae</taxon>
        <taxon>Colletotrichum</taxon>
        <taxon>Colletotrichum acutatum species complex</taxon>
    </lineage>
</organism>
<evidence type="ECO:0008006" key="6">
    <source>
        <dbReference type="Google" id="ProtNLM"/>
    </source>
</evidence>
<dbReference type="Gene3D" id="1.10.1040.10">
    <property type="entry name" value="N-(1-d-carboxylethyl)-l-norvaline Dehydrogenase, domain 2"/>
    <property type="match status" value="1"/>
</dbReference>
<feature type="region of interest" description="Disordered" evidence="1">
    <location>
        <begin position="438"/>
        <end position="461"/>
    </location>
</feature>
<feature type="compositionally biased region" description="Polar residues" evidence="1">
    <location>
        <begin position="441"/>
        <end position="455"/>
    </location>
</feature>
<dbReference type="Gene3D" id="3.40.50.720">
    <property type="entry name" value="NAD(P)-binding Rossmann-like Domain"/>
    <property type="match status" value="1"/>
</dbReference>
<dbReference type="InterPro" id="IPR010730">
    <property type="entry name" value="HET"/>
</dbReference>
<name>A0A9Q8WBF5_9PEZI</name>
<evidence type="ECO:0000313" key="4">
    <source>
        <dbReference type="EMBL" id="UQC77046.1"/>
    </source>
</evidence>
<evidence type="ECO:0000259" key="3">
    <source>
        <dbReference type="Pfam" id="PF09130"/>
    </source>
</evidence>
<dbReference type="Pfam" id="PF06985">
    <property type="entry name" value="HET"/>
    <property type="match status" value="1"/>
</dbReference>
<dbReference type="Pfam" id="PF09130">
    <property type="entry name" value="DUF1932"/>
    <property type="match status" value="1"/>
</dbReference>
<dbReference type="RefSeq" id="XP_049138687.1">
    <property type="nucleotide sequence ID" value="XM_049281544.1"/>
</dbReference>
<dbReference type="SUPFAM" id="SSF48179">
    <property type="entry name" value="6-phosphogluconate dehydrogenase C-terminal domain-like"/>
    <property type="match status" value="1"/>
</dbReference>
<dbReference type="InterPro" id="IPR013328">
    <property type="entry name" value="6PGD_dom2"/>
</dbReference>
<dbReference type="InterPro" id="IPR008927">
    <property type="entry name" value="6-PGluconate_DH-like_C_sf"/>
</dbReference>
<dbReference type="AlphaFoldDB" id="A0A9Q8WBF5"/>
<dbReference type="EMBL" id="CP019474">
    <property type="protein sequence ID" value="UQC77046.1"/>
    <property type="molecule type" value="Genomic_DNA"/>
</dbReference>
<dbReference type="InterPro" id="IPR036291">
    <property type="entry name" value="NAD(P)-bd_dom_sf"/>
</dbReference>
<evidence type="ECO:0000259" key="2">
    <source>
        <dbReference type="Pfam" id="PF06985"/>
    </source>
</evidence>
<dbReference type="PANTHER" id="PTHR33112">
    <property type="entry name" value="DOMAIN PROTEIN, PUTATIVE-RELATED"/>
    <property type="match status" value="1"/>
</dbReference>
<feature type="domain" description="Heterokaryon incompatibility" evidence="2">
    <location>
        <begin position="657"/>
        <end position="807"/>
    </location>
</feature>
<dbReference type="InterPro" id="IPR015814">
    <property type="entry name" value="Pgluconate_DH_NAD-bd_C"/>
</dbReference>
<proteinExistence type="predicted"/>
<accession>A0A9Q8WBF5</accession>
<sequence length="1168" mass="130030">MHPVVAPFASEAIAKLGGSVTIPEPPGLAIASDTIGESWRGARLATLLIHHHHQTRECPPAWHNPQSSLRASLSINHRLRYIIGILSVGDMGMGIAKLLVSKGFSVATNGQGRSPATIARARSANVEVLSSDVHLVESRPFILSVAPPRDALSIARRIIDAAATTKLEKPLYFIDLNAVSPATCKQMSQMFKEAKSPVRFVDGCIIGGPPNLKLNSAAEQWYVPSMPASGRYPISEVCAELAEALNMRHISTEVGAASGLKMCFATTTKGFMGLAIQAFTTASKLGVVDELRNEMSEAAPGLLDFAEKSVPLVPPKSYRWVREMEEISDTHRAEGGFEAENDVFRGMAELYQAMADDPVLGTEKVGERKRGTTIDDLAAALGDGLATRKQDKDIIDVLVRFILGLRAAGSGLIAPALSDSSLFPNILRPATPTMRLDLGDSASNGFTAGPGSSSRAWDRDVKLPPEEPSLHLCSRHRVMDLTQSDFAARPQKHALPPDWHFGTLSDVIKRSDYCRFCKMIASSVSTNNYKDDVEVLGCWVPDVTFEGTDSKDTEKPTMNTLRLRIAPEMVGWEDAFAPFDIVPLATKSENDMFKGRSIDERSIDGDLLKTWLRTCEEKHHILCWRKDEHAVGLIEPFIRLLDLKDNCLVQKSDLPKFVALSYVWGRGAVNYKLTTDNIDELFKPGGLSNNFDKLPKTIQDSIKLTALLGHQYLWIDSLCIIQKGNDDDNKVQLALMDVIYSRASFTIVSANGEDANARLYGSPGIDRSKKQYTAEYSSDLTLLSLVPDFEDGVQQIYWNTRGWTYQERLLSRRLVFFTDNTVYFQCGQMTCSEDFNMLRDDVTQSASQQNITLSRGEAPPTLTRRHQYRLGISPEFYYRMVTEYTSREMSHTDDRANGFKGILNVIEKVPEYKGVFVWGTWAKDLLAFSLLWQPRQELSRVVKYKSDPPLILYPSWSWAGWTGAVRFDDLDDWNGLPALESPFDRVRPAGWGVSLELNKKETLEKPDFYLRLRTRVGKFRLTLHDRSGALKPPSLPDVKEPHPVRFGITHSAARKEGGEDEWLGSILMPKSYRQKLGGPYEFVVLSDAYGFSGEELSSHASQKPWEAVNVMLIYRSGTKGQDSKAVPVVQRAGVGRMLKSTWDEISTELEEILVDPNMLRIQTREAGH</sequence>
<evidence type="ECO:0000256" key="1">
    <source>
        <dbReference type="SAM" id="MobiDB-lite"/>
    </source>
</evidence>
<evidence type="ECO:0000313" key="5">
    <source>
        <dbReference type="Proteomes" id="UP000830671"/>
    </source>
</evidence>
<reference evidence="4" key="1">
    <citation type="journal article" date="2021" name="Mol. Plant Microbe Interact.">
        <title>Complete Genome Sequence of the Plant-Pathogenic Fungus Colletotrichum lupini.</title>
        <authorList>
            <person name="Baroncelli R."/>
            <person name="Pensec F."/>
            <person name="Da Lio D."/>
            <person name="Boufleur T."/>
            <person name="Vicente I."/>
            <person name="Sarrocco S."/>
            <person name="Picot A."/>
            <person name="Baraldi E."/>
            <person name="Sukno S."/>
            <person name="Thon M."/>
            <person name="Le Floch G."/>
        </authorList>
    </citation>
    <scope>NUCLEOTIDE SEQUENCE</scope>
    <source>
        <strain evidence="4">IMI 504893</strain>
    </source>
</reference>
<keyword evidence="5" id="KW-1185">Reference proteome</keyword>
<feature type="domain" description="Phosphogluconate dehydrogenase NAD-binding putative C-terminal" evidence="3">
    <location>
        <begin position="282"/>
        <end position="353"/>
    </location>
</feature>
<dbReference type="SUPFAM" id="SSF51735">
    <property type="entry name" value="NAD(P)-binding Rossmann-fold domains"/>
    <property type="match status" value="1"/>
</dbReference>
<dbReference type="PANTHER" id="PTHR33112:SF12">
    <property type="entry name" value="HETEROKARYON INCOMPATIBILITY DOMAIN-CONTAINING PROTEIN"/>
    <property type="match status" value="1"/>
</dbReference>
<dbReference type="GeneID" id="73336554"/>
<gene>
    <name evidence="4" type="ORF">CLUP02_02512</name>
</gene>